<dbReference type="Gene3D" id="1.10.10.10">
    <property type="entry name" value="Winged helix-like DNA-binding domain superfamily/Winged helix DNA-binding domain"/>
    <property type="match status" value="1"/>
</dbReference>
<dbReference type="SUPFAM" id="SSF46785">
    <property type="entry name" value="Winged helix' DNA-binding domain"/>
    <property type="match status" value="1"/>
</dbReference>
<dbReference type="EMBL" id="JACIEN010000003">
    <property type="protein sequence ID" value="MBB4017852.1"/>
    <property type="molecule type" value="Genomic_DNA"/>
</dbReference>
<dbReference type="AlphaFoldDB" id="A0A840C1I3"/>
<evidence type="ECO:0000313" key="2">
    <source>
        <dbReference type="Proteomes" id="UP000577362"/>
    </source>
</evidence>
<evidence type="ECO:0000313" key="1">
    <source>
        <dbReference type="EMBL" id="MBB4017852.1"/>
    </source>
</evidence>
<keyword evidence="2" id="KW-1185">Reference proteome</keyword>
<dbReference type="InterPro" id="IPR036390">
    <property type="entry name" value="WH_DNA-bd_sf"/>
</dbReference>
<gene>
    <name evidence="1" type="ORF">GGR16_002886</name>
</gene>
<comment type="caution">
    <text evidence="1">The sequence shown here is derived from an EMBL/GenBank/DDBJ whole genome shotgun (WGS) entry which is preliminary data.</text>
</comment>
<dbReference type="Proteomes" id="UP000577362">
    <property type="component" value="Unassembled WGS sequence"/>
</dbReference>
<dbReference type="RefSeq" id="WP_019401007.1">
    <property type="nucleotide sequence ID" value="NZ_JACIEN010000003.1"/>
</dbReference>
<name>A0A840C1I3_9HYPH</name>
<reference evidence="1 2" key="1">
    <citation type="submission" date="2020-08" db="EMBL/GenBank/DDBJ databases">
        <title>Genomic Encyclopedia of Type Strains, Phase IV (KMG-IV): sequencing the most valuable type-strain genomes for metagenomic binning, comparative biology and taxonomic classification.</title>
        <authorList>
            <person name="Goeker M."/>
        </authorList>
    </citation>
    <scope>NUCLEOTIDE SEQUENCE [LARGE SCALE GENOMIC DNA]</scope>
    <source>
        <strain evidence="1 2">DSM 103737</strain>
    </source>
</reference>
<dbReference type="InterPro" id="IPR036388">
    <property type="entry name" value="WH-like_DNA-bd_sf"/>
</dbReference>
<accession>A0A840C1I3</accession>
<organism evidence="1 2">
    <name type="scientific">Chelatococcus caeni</name>
    <dbReference type="NCBI Taxonomy" id="1348468"/>
    <lineage>
        <taxon>Bacteria</taxon>
        <taxon>Pseudomonadati</taxon>
        <taxon>Pseudomonadota</taxon>
        <taxon>Alphaproteobacteria</taxon>
        <taxon>Hyphomicrobiales</taxon>
        <taxon>Chelatococcaceae</taxon>
        <taxon>Chelatococcus</taxon>
    </lineage>
</organism>
<protein>
    <submittedName>
        <fullName evidence="1">Molybdate transport system regulatory protein</fullName>
    </submittedName>
</protein>
<sequence length="119" mass="12888">MEEHVEVRLRLLLGSSIAIGPGKAELLRGIRDTGSIAAAGRRMNMSYRRSWLLVRTMNTCFREPLVDAAKGGSGGGGARLTDAGLRVLTLYEEMERKALQSIAGEAAGLRAMMRDAPEE</sequence>
<dbReference type="PANTHER" id="PTHR30432:SF1">
    <property type="entry name" value="DNA-BINDING TRANSCRIPTIONAL DUAL REGULATOR MODE"/>
    <property type="match status" value="1"/>
</dbReference>
<proteinExistence type="predicted"/>
<dbReference type="InterPro" id="IPR051815">
    <property type="entry name" value="Molybdate_resp_trans_reg"/>
</dbReference>
<dbReference type="PANTHER" id="PTHR30432">
    <property type="entry name" value="TRANSCRIPTIONAL REGULATOR MODE"/>
    <property type="match status" value="1"/>
</dbReference>